<dbReference type="EMBL" id="AZHW01000196">
    <property type="protein sequence ID" value="ETX01833.1"/>
    <property type="molecule type" value="Genomic_DNA"/>
</dbReference>
<keyword evidence="2" id="KW-1185">Reference proteome</keyword>
<gene>
    <name evidence="1" type="ORF">ETSY1_05750</name>
</gene>
<comment type="caution">
    <text evidence="1">The sequence shown here is derived from an EMBL/GenBank/DDBJ whole genome shotgun (WGS) entry which is preliminary data.</text>
</comment>
<protein>
    <submittedName>
        <fullName evidence="1">Uncharacterized protein</fullName>
    </submittedName>
</protein>
<dbReference type="Proteomes" id="UP000019141">
    <property type="component" value="Unassembled WGS sequence"/>
</dbReference>
<evidence type="ECO:0000313" key="2">
    <source>
        <dbReference type="Proteomes" id="UP000019141"/>
    </source>
</evidence>
<evidence type="ECO:0000313" key="1">
    <source>
        <dbReference type="EMBL" id="ETX01833.1"/>
    </source>
</evidence>
<dbReference type="AlphaFoldDB" id="W4LVB6"/>
<dbReference type="HOGENOM" id="CLU_1080476_0_0_7"/>
<reference evidence="1 2" key="1">
    <citation type="journal article" date="2014" name="Nature">
        <title>An environmental bacterial taxon with a large and distinct metabolic repertoire.</title>
        <authorList>
            <person name="Wilson M.C."/>
            <person name="Mori T."/>
            <person name="Ruckert C."/>
            <person name="Uria A.R."/>
            <person name="Helf M.J."/>
            <person name="Takada K."/>
            <person name="Gernert C."/>
            <person name="Steffens U.A."/>
            <person name="Heycke N."/>
            <person name="Schmitt S."/>
            <person name="Rinke C."/>
            <person name="Helfrich E.J."/>
            <person name="Brachmann A.O."/>
            <person name="Gurgui C."/>
            <person name="Wakimoto T."/>
            <person name="Kracht M."/>
            <person name="Crusemann M."/>
            <person name="Hentschel U."/>
            <person name="Abe I."/>
            <person name="Matsunaga S."/>
            <person name="Kalinowski J."/>
            <person name="Takeyama H."/>
            <person name="Piel J."/>
        </authorList>
    </citation>
    <scope>NUCLEOTIDE SEQUENCE [LARGE SCALE GENOMIC DNA]</scope>
    <source>
        <strain evidence="2">TSY1</strain>
    </source>
</reference>
<proteinExistence type="predicted"/>
<accession>W4LVB6</accession>
<organism evidence="1 2">
    <name type="scientific">Entotheonella factor</name>
    <dbReference type="NCBI Taxonomy" id="1429438"/>
    <lineage>
        <taxon>Bacteria</taxon>
        <taxon>Pseudomonadati</taxon>
        <taxon>Nitrospinota/Tectimicrobiota group</taxon>
        <taxon>Candidatus Tectimicrobiota</taxon>
        <taxon>Candidatus Entotheonellia</taxon>
        <taxon>Candidatus Entotheonellales</taxon>
        <taxon>Candidatus Entotheonellaceae</taxon>
        <taxon>Candidatus Entotheonella</taxon>
    </lineage>
</organism>
<name>W4LVB6_ENTF1</name>
<sequence>MQPPLLTWFIDSVEAFAPPERGEARQKLYADLMALQPEPPVSSKDHIALFVLAQVLAARQLALPKNAGKVRRGSTSHETWYSKERQRIAKLLLQIEESPIVADFRATVRYYGAQEVTCPHGRNQKTCDALYALQWTLTLLERYPPPGGGRKQIERLRQLESHLPPLSELCVPEPFEAPVGDFAWIDQERAPRTLEWLTEDTVNYLLSTVVSRLRQFGVTVAQSCEVVDRILTFCFDQPDGEAGERPAQLVQQWRRLH</sequence>